<dbReference type="SUPFAM" id="SSF103515">
    <property type="entry name" value="Autotransporter"/>
    <property type="match status" value="1"/>
</dbReference>
<feature type="domain" description="Autotransporter" evidence="5">
    <location>
        <begin position="489"/>
        <end position="698"/>
    </location>
</feature>
<dbReference type="RefSeq" id="WP_187422829.1">
    <property type="nucleotide sequence ID" value="NZ_CP060637.1"/>
</dbReference>
<evidence type="ECO:0000259" key="5">
    <source>
        <dbReference type="Pfam" id="PF03797"/>
    </source>
</evidence>
<dbReference type="PANTHER" id="PTHR10628:SF30">
    <property type="entry name" value="EXO-ALPHA-SIALIDASE"/>
    <property type="match status" value="1"/>
</dbReference>
<keyword evidence="4" id="KW-0732">Signal</keyword>
<evidence type="ECO:0000256" key="4">
    <source>
        <dbReference type="SAM" id="SignalP"/>
    </source>
</evidence>
<dbReference type="Gene3D" id="2.40.128.130">
    <property type="entry name" value="Autotransporter beta-domain"/>
    <property type="match status" value="1"/>
</dbReference>
<organism evidence="7 8">
    <name type="scientific">Fusobacterium hominis</name>
    <dbReference type="NCBI Taxonomy" id="2764326"/>
    <lineage>
        <taxon>Bacteria</taxon>
        <taxon>Fusobacteriati</taxon>
        <taxon>Fusobacteriota</taxon>
        <taxon>Fusobacteriia</taxon>
        <taxon>Fusobacteriales</taxon>
        <taxon>Fusobacteriaceae</taxon>
        <taxon>Fusobacterium</taxon>
    </lineage>
</organism>
<dbReference type="EC" id="3.2.1.18" evidence="3"/>
<dbReference type="InterPro" id="IPR036278">
    <property type="entry name" value="Sialidase_sf"/>
</dbReference>
<name>A0A7G9GW96_9FUSO</name>
<dbReference type="GO" id="GO:0004308">
    <property type="term" value="F:exo-alpha-sialidase activity"/>
    <property type="evidence" value="ECO:0007669"/>
    <property type="project" value="UniProtKB-EC"/>
</dbReference>
<feature type="chain" id="PRO_5028837600" description="exo-alpha-sialidase" evidence="4">
    <location>
        <begin position="20"/>
        <end position="715"/>
    </location>
</feature>
<evidence type="ECO:0000259" key="6">
    <source>
        <dbReference type="Pfam" id="PF13859"/>
    </source>
</evidence>
<dbReference type="Proteomes" id="UP000515913">
    <property type="component" value="Chromosome"/>
</dbReference>
<dbReference type="InterPro" id="IPR026856">
    <property type="entry name" value="Sialidase_fam"/>
</dbReference>
<dbReference type="AlphaFoldDB" id="A0A7G9GW96"/>
<evidence type="ECO:0000256" key="2">
    <source>
        <dbReference type="ARBA" id="ARBA00009348"/>
    </source>
</evidence>
<sequence>MKKLALLTLFCSFATGVIAAPNDGWNEAMTVFKAGSVDGKNGFRIPAITSAGNGILIAAADYRYKNKDWNTDMGTTNENPNPYIIIKVSNDGGNTWEEKELKLPTLPNNVTGELQPAITDPTLVHNKDTGTSFLFGYNNTNHIAVTGGKSSFFMYSSNDGGNTWSDYRDIKEEILTELEKQGISRDKYENILQGPGSGITYNGTVYVPIQMFNEGNSWGGDFTSTSGFIYSNDNGETWKVATLEGILPQGETPGETVSTSESSVFYHKGKIHLAAKVENGANYDEFSGKRVVYSYDNGKWEKVNEDFLPEDMAKCETSSLSLSEDVYLVGYSTETDGTRINTYITTNTGRKIKIFDGPTYGYTSMTADEDNLYALFETSQGKADIDMRRFDISAKEYANVNAQILNRANSILDIQDKLFASRSYLTGQYGSQDRSEVEAVVLNGNYKIGAFHKNTKKNSEDVYRTIEYKTEDTTLVLSQDNLFTNNDNIFIGYQYTKLEYINGSKNDVNSFVMGYSGRYNFKDVYNYHFALNGIYSNNKLKRNDAEGLGKSASFDSYSISMKNEINRDIDLYESAKFNVGLGLKTTYFGHDDIKEKNGNGFNDAFVDKSNNFSNEIYIKARVDKDVRLNEKFGLNFGTELKYKKELMNVDEWKDKFTVLDVEKEYSRPLSKHDGGVVEAKISASLDIADKVETSISYSIDSTGEGVTKGAITYKF</sequence>
<evidence type="ECO:0000256" key="3">
    <source>
        <dbReference type="ARBA" id="ARBA00012733"/>
    </source>
</evidence>
<accession>A0A7G9GW96</accession>
<protein>
    <recommendedName>
        <fullName evidence="3">exo-alpha-sialidase</fullName>
        <ecNumber evidence="3">3.2.1.18</ecNumber>
    </recommendedName>
</protein>
<evidence type="ECO:0000313" key="7">
    <source>
        <dbReference type="EMBL" id="QNM15078.1"/>
    </source>
</evidence>
<dbReference type="InterPro" id="IPR036709">
    <property type="entry name" value="Autotransporte_beta_dom_sf"/>
</dbReference>
<dbReference type="Pfam" id="PF13859">
    <property type="entry name" value="BNR_3"/>
    <property type="match status" value="1"/>
</dbReference>
<keyword evidence="8" id="KW-1185">Reference proteome</keyword>
<dbReference type="KEGG" id="fho:H9Q81_09210"/>
<dbReference type="InterPro" id="IPR005546">
    <property type="entry name" value="Autotransporte_beta"/>
</dbReference>
<dbReference type="GO" id="GO:0009313">
    <property type="term" value="P:oligosaccharide catabolic process"/>
    <property type="evidence" value="ECO:0007669"/>
    <property type="project" value="TreeGrafter"/>
</dbReference>
<proteinExistence type="inferred from homology"/>
<dbReference type="GO" id="GO:0006689">
    <property type="term" value="P:ganglioside catabolic process"/>
    <property type="evidence" value="ECO:0007669"/>
    <property type="project" value="TreeGrafter"/>
</dbReference>
<comment type="similarity">
    <text evidence="2">Belongs to the glycosyl hydrolase 33 family.</text>
</comment>
<dbReference type="SUPFAM" id="SSF50939">
    <property type="entry name" value="Sialidases"/>
    <property type="match status" value="1"/>
</dbReference>
<dbReference type="Gene3D" id="2.120.10.10">
    <property type="match status" value="1"/>
</dbReference>
<feature type="signal peptide" evidence="4">
    <location>
        <begin position="1"/>
        <end position="19"/>
    </location>
</feature>
<comment type="catalytic activity">
    <reaction evidence="1">
        <text>Hydrolysis of alpha-(2-&gt;3)-, alpha-(2-&gt;6)-, alpha-(2-&gt;8)- glycosidic linkages of terminal sialic acid residues in oligosaccharides, glycoproteins, glycolipids, colominic acid and synthetic substrates.</text>
        <dbReference type="EC" id="3.2.1.18"/>
    </reaction>
</comment>
<dbReference type="CDD" id="cd15482">
    <property type="entry name" value="Sialidase_non-viral"/>
    <property type="match status" value="1"/>
</dbReference>
<dbReference type="GO" id="GO:0005737">
    <property type="term" value="C:cytoplasm"/>
    <property type="evidence" value="ECO:0007669"/>
    <property type="project" value="TreeGrafter"/>
</dbReference>
<feature type="domain" description="Sialidase" evidence="6">
    <location>
        <begin position="47"/>
        <end position="298"/>
    </location>
</feature>
<evidence type="ECO:0000256" key="1">
    <source>
        <dbReference type="ARBA" id="ARBA00000427"/>
    </source>
</evidence>
<gene>
    <name evidence="7" type="ORF">H9Q81_09210</name>
</gene>
<dbReference type="PANTHER" id="PTHR10628">
    <property type="entry name" value="SIALIDASE"/>
    <property type="match status" value="1"/>
</dbReference>
<dbReference type="Pfam" id="PF03797">
    <property type="entry name" value="Autotransporter"/>
    <property type="match status" value="1"/>
</dbReference>
<dbReference type="InterPro" id="IPR011040">
    <property type="entry name" value="Sialidase"/>
</dbReference>
<dbReference type="EMBL" id="CP060637">
    <property type="protein sequence ID" value="QNM15078.1"/>
    <property type="molecule type" value="Genomic_DNA"/>
</dbReference>
<reference evidence="7 8" key="1">
    <citation type="submission" date="2020-08" db="EMBL/GenBank/DDBJ databases">
        <authorList>
            <person name="Liu C."/>
            <person name="Sun Q."/>
        </authorList>
    </citation>
    <scope>NUCLEOTIDE SEQUENCE [LARGE SCALE GENOMIC DNA]</scope>
    <source>
        <strain evidence="7 8">NSJ-57</strain>
    </source>
</reference>
<dbReference type="GO" id="GO:0016020">
    <property type="term" value="C:membrane"/>
    <property type="evidence" value="ECO:0007669"/>
    <property type="project" value="TreeGrafter"/>
</dbReference>
<evidence type="ECO:0000313" key="8">
    <source>
        <dbReference type="Proteomes" id="UP000515913"/>
    </source>
</evidence>